<keyword evidence="5" id="KW-0677">Repeat</keyword>
<evidence type="ECO:0000256" key="3">
    <source>
        <dbReference type="ARBA" id="ARBA00022448"/>
    </source>
</evidence>
<comment type="caution">
    <text evidence="12">The sequence shown here is derived from an EMBL/GenBank/DDBJ whole genome shotgun (WGS) entry which is preliminary data.</text>
</comment>
<gene>
    <name evidence="12" type="ORF">CYY_004114</name>
</gene>
<protein>
    <recommendedName>
        <fullName evidence="14">Mitochondrial substrate carrier family protein</fullName>
    </recommendedName>
</protein>
<name>A0A8J4PTS1_9MYCE</name>
<evidence type="ECO:0000256" key="6">
    <source>
        <dbReference type="ARBA" id="ARBA00022792"/>
    </source>
</evidence>
<dbReference type="InterPro" id="IPR023395">
    <property type="entry name" value="MCP_dom_sf"/>
</dbReference>
<evidence type="ECO:0000313" key="12">
    <source>
        <dbReference type="EMBL" id="KAF2074568.1"/>
    </source>
</evidence>
<evidence type="ECO:0000256" key="8">
    <source>
        <dbReference type="ARBA" id="ARBA00023128"/>
    </source>
</evidence>
<evidence type="ECO:0000256" key="10">
    <source>
        <dbReference type="PROSITE-ProRule" id="PRU00282"/>
    </source>
</evidence>
<dbReference type="SUPFAM" id="SSF103506">
    <property type="entry name" value="Mitochondrial carrier"/>
    <property type="match status" value="1"/>
</dbReference>
<feature type="repeat" description="Solcar" evidence="10">
    <location>
        <begin position="31"/>
        <end position="120"/>
    </location>
</feature>
<evidence type="ECO:0000313" key="13">
    <source>
        <dbReference type="Proteomes" id="UP000695562"/>
    </source>
</evidence>
<keyword evidence="13" id="KW-1185">Reference proteome</keyword>
<dbReference type="Proteomes" id="UP000695562">
    <property type="component" value="Unassembled WGS sequence"/>
</dbReference>
<dbReference type="Pfam" id="PF00153">
    <property type="entry name" value="Mito_carr"/>
    <property type="match status" value="3"/>
</dbReference>
<dbReference type="FunFam" id="1.50.40.10:FF:000062">
    <property type="entry name" value="mitochondrial uncoupling protein 3"/>
    <property type="match status" value="1"/>
</dbReference>
<dbReference type="EMBL" id="AJWJ01000140">
    <property type="protein sequence ID" value="KAF2074568.1"/>
    <property type="molecule type" value="Genomic_DNA"/>
</dbReference>
<dbReference type="InterPro" id="IPR050391">
    <property type="entry name" value="Mito_Metabolite_Transporter"/>
</dbReference>
<evidence type="ECO:0000256" key="5">
    <source>
        <dbReference type="ARBA" id="ARBA00022737"/>
    </source>
</evidence>
<evidence type="ECO:0000256" key="7">
    <source>
        <dbReference type="ARBA" id="ARBA00022989"/>
    </source>
</evidence>
<dbReference type="PANTHER" id="PTHR45618">
    <property type="entry name" value="MITOCHONDRIAL DICARBOXYLATE CARRIER-RELATED"/>
    <property type="match status" value="1"/>
</dbReference>
<comment type="subcellular location">
    <subcellularLocation>
        <location evidence="1">Mitochondrion inner membrane</location>
        <topology evidence="1">Multi-pass membrane protein</topology>
    </subcellularLocation>
</comment>
<evidence type="ECO:0000256" key="4">
    <source>
        <dbReference type="ARBA" id="ARBA00022692"/>
    </source>
</evidence>
<keyword evidence="7" id="KW-1133">Transmembrane helix</keyword>
<dbReference type="InterPro" id="IPR018108">
    <property type="entry name" value="MCP_transmembrane"/>
</dbReference>
<evidence type="ECO:0000256" key="9">
    <source>
        <dbReference type="ARBA" id="ARBA00023136"/>
    </source>
</evidence>
<keyword evidence="8" id="KW-0496">Mitochondrion</keyword>
<evidence type="ECO:0000256" key="11">
    <source>
        <dbReference type="RuleBase" id="RU000488"/>
    </source>
</evidence>
<keyword evidence="3 11" id="KW-0813">Transport</keyword>
<evidence type="ECO:0000256" key="2">
    <source>
        <dbReference type="ARBA" id="ARBA00006375"/>
    </source>
</evidence>
<keyword evidence="9 10" id="KW-0472">Membrane</keyword>
<keyword evidence="6" id="KW-0999">Mitochondrion inner membrane</keyword>
<feature type="repeat" description="Solcar" evidence="10">
    <location>
        <begin position="128"/>
        <end position="215"/>
    </location>
</feature>
<evidence type="ECO:0000256" key="1">
    <source>
        <dbReference type="ARBA" id="ARBA00004448"/>
    </source>
</evidence>
<dbReference type="AlphaFoldDB" id="A0A8J4PTS1"/>
<proteinExistence type="inferred from homology"/>
<dbReference type="Gene3D" id="1.50.40.10">
    <property type="entry name" value="Mitochondrial carrier domain"/>
    <property type="match status" value="1"/>
</dbReference>
<reference evidence="12" key="1">
    <citation type="submission" date="2020-01" db="EMBL/GenBank/DDBJ databases">
        <title>Development of genomics and gene disruption for Polysphondylium violaceum indicates a role for the polyketide synthase stlB in stalk morphogenesis.</title>
        <authorList>
            <person name="Narita B."/>
            <person name="Kawabe Y."/>
            <person name="Kin K."/>
            <person name="Saito T."/>
            <person name="Gibbs R."/>
            <person name="Kuspa A."/>
            <person name="Muzny D."/>
            <person name="Queller D."/>
            <person name="Richards S."/>
            <person name="Strassman J."/>
            <person name="Sucgang R."/>
            <person name="Worley K."/>
            <person name="Schaap P."/>
        </authorList>
    </citation>
    <scope>NUCLEOTIDE SEQUENCE</scope>
    <source>
        <strain evidence="12">QSvi11</strain>
    </source>
</reference>
<dbReference type="GO" id="GO:0005743">
    <property type="term" value="C:mitochondrial inner membrane"/>
    <property type="evidence" value="ECO:0007669"/>
    <property type="project" value="UniProtKB-SubCell"/>
</dbReference>
<organism evidence="12 13">
    <name type="scientific">Polysphondylium violaceum</name>
    <dbReference type="NCBI Taxonomy" id="133409"/>
    <lineage>
        <taxon>Eukaryota</taxon>
        <taxon>Amoebozoa</taxon>
        <taxon>Evosea</taxon>
        <taxon>Eumycetozoa</taxon>
        <taxon>Dictyostelia</taxon>
        <taxon>Dictyosteliales</taxon>
        <taxon>Dictyosteliaceae</taxon>
        <taxon>Polysphondylium</taxon>
    </lineage>
</organism>
<accession>A0A8J4PTS1</accession>
<dbReference type="OrthoDB" id="448427at2759"/>
<keyword evidence="4 10" id="KW-0812">Transmembrane</keyword>
<dbReference type="PROSITE" id="PS50920">
    <property type="entry name" value="SOLCAR"/>
    <property type="match status" value="3"/>
</dbReference>
<sequence length="322" mass="34995">MNNNTTTLPAGNLTPVMTTTTATTISEPKQSFMFYRFFFGGLSCMAAATVTNPIDVLKTRLQIQGELSSMKSGNGLFKSTIQIIENEGFLALYKGLGPSLLRESTYSTLRMGGYDIIKGYFVDQNGKTNLLSKVLSGAISGGVGASIANPSDLIKVRMQAHSANGAKYRSIGQAFMEIIEKEGIRGLYKGVSPTTQRAALLTASQIPSYDHFKHMLLDHGIIQQEGLKLHTVSSILAGFVASVATSPVDLIKTRIMNQPIDQHGNGTLYKSSFDCLVKTFKAEGIKGLYKGFIPNWLRIGPHTIVTFIVFEYLRKLGGIPPV</sequence>
<feature type="repeat" description="Solcar" evidence="10">
    <location>
        <begin position="225"/>
        <end position="316"/>
    </location>
</feature>
<evidence type="ECO:0008006" key="14">
    <source>
        <dbReference type="Google" id="ProtNLM"/>
    </source>
</evidence>
<comment type="similarity">
    <text evidence="2 11">Belongs to the mitochondrial carrier (TC 2.A.29) family.</text>
</comment>